<gene>
    <name evidence="2" type="ORF">CTI12_AA584510</name>
</gene>
<feature type="compositionally biased region" description="Polar residues" evidence="1">
    <location>
        <begin position="27"/>
        <end position="37"/>
    </location>
</feature>
<feature type="region of interest" description="Disordered" evidence="1">
    <location>
        <begin position="25"/>
        <end position="51"/>
    </location>
</feature>
<evidence type="ECO:0000256" key="1">
    <source>
        <dbReference type="SAM" id="MobiDB-lite"/>
    </source>
</evidence>
<feature type="region of interest" description="Disordered" evidence="1">
    <location>
        <begin position="1"/>
        <end position="20"/>
    </location>
</feature>
<comment type="caution">
    <text evidence="2">The sequence shown here is derived from an EMBL/GenBank/DDBJ whole genome shotgun (WGS) entry which is preliminary data.</text>
</comment>
<keyword evidence="3" id="KW-1185">Reference proteome</keyword>
<accession>A0A2U1KK98</accession>
<dbReference type="STRING" id="35608.A0A2U1KK98"/>
<proteinExistence type="predicted"/>
<name>A0A2U1KK98_ARTAN</name>
<sequence>MGPHDPYWRTNTSFSPPPPRWDFRFQNEGQSFGSQEGSRLYGSSTSSNSRESRSWLRGNYVPNHRHSVSVSDGYGAFFSSPSDLSPAQQWSAPIIQEISFDEYNANSSKRGCVGILLNLVTLVFVLATGCFEPHAGSRGWVLFNSIQGFGHKCQPCGGSRVSFTEIAAWEFPEIGGYAITGVRFNVVMSFMAELALDQTTPKTNKKGGPSAVSILWLSNLNPKPPLGSTRVSSKG</sequence>
<dbReference type="Proteomes" id="UP000245207">
    <property type="component" value="Unassembled WGS sequence"/>
</dbReference>
<dbReference type="OrthoDB" id="416496at2759"/>
<organism evidence="2 3">
    <name type="scientific">Artemisia annua</name>
    <name type="common">Sweet wormwood</name>
    <dbReference type="NCBI Taxonomy" id="35608"/>
    <lineage>
        <taxon>Eukaryota</taxon>
        <taxon>Viridiplantae</taxon>
        <taxon>Streptophyta</taxon>
        <taxon>Embryophyta</taxon>
        <taxon>Tracheophyta</taxon>
        <taxon>Spermatophyta</taxon>
        <taxon>Magnoliopsida</taxon>
        <taxon>eudicotyledons</taxon>
        <taxon>Gunneridae</taxon>
        <taxon>Pentapetalae</taxon>
        <taxon>asterids</taxon>
        <taxon>campanulids</taxon>
        <taxon>Asterales</taxon>
        <taxon>Asteraceae</taxon>
        <taxon>Asteroideae</taxon>
        <taxon>Anthemideae</taxon>
        <taxon>Artemisiinae</taxon>
        <taxon>Artemisia</taxon>
    </lineage>
</organism>
<reference evidence="2 3" key="1">
    <citation type="journal article" date="2018" name="Mol. Plant">
        <title>The genome of Artemisia annua provides insight into the evolution of Asteraceae family and artemisinin biosynthesis.</title>
        <authorList>
            <person name="Shen Q."/>
            <person name="Zhang L."/>
            <person name="Liao Z."/>
            <person name="Wang S."/>
            <person name="Yan T."/>
            <person name="Shi P."/>
            <person name="Liu M."/>
            <person name="Fu X."/>
            <person name="Pan Q."/>
            <person name="Wang Y."/>
            <person name="Lv Z."/>
            <person name="Lu X."/>
            <person name="Zhang F."/>
            <person name="Jiang W."/>
            <person name="Ma Y."/>
            <person name="Chen M."/>
            <person name="Hao X."/>
            <person name="Li L."/>
            <person name="Tang Y."/>
            <person name="Lv G."/>
            <person name="Zhou Y."/>
            <person name="Sun X."/>
            <person name="Brodelius P.E."/>
            <person name="Rose J.K.C."/>
            <person name="Tang K."/>
        </authorList>
    </citation>
    <scope>NUCLEOTIDE SEQUENCE [LARGE SCALE GENOMIC DNA]</scope>
    <source>
        <strain evidence="3">cv. Huhao1</strain>
        <tissue evidence="2">Leaf</tissue>
    </source>
</reference>
<protein>
    <submittedName>
        <fullName evidence="2">Zinc finger, RING/FYVE/PHD-type</fullName>
    </submittedName>
</protein>
<dbReference type="EMBL" id="PKPP01017187">
    <property type="protein sequence ID" value="PWA37142.1"/>
    <property type="molecule type" value="Genomic_DNA"/>
</dbReference>
<evidence type="ECO:0000313" key="3">
    <source>
        <dbReference type="Proteomes" id="UP000245207"/>
    </source>
</evidence>
<dbReference type="AlphaFoldDB" id="A0A2U1KK98"/>
<evidence type="ECO:0000313" key="2">
    <source>
        <dbReference type="EMBL" id="PWA37142.1"/>
    </source>
</evidence>